<protein>
    <submittedName>
        <fullName evidence="1">Uncharacterized protein</fullName>
    </submittedName>
</protein>
<proteinExistence type="predicted"/>
<accession>A0A414SKL1</accession>
<name>A0A414SKL1_9FIRM</name>
<dbReference type="RefSeq" id="WP_118197458.1">
    <property type="nucleotide sequence ID" value="NZ_QRHZ01000001.1"/>
</dbReference>
<organism evidence="1 2">
    <name type="scientific">Blautia obeum</name>
    <dbReference type="NCBI Taxonomy" id="40520"/>
    <lineage>
        <taxon>Bacteria</taxon>
        <taxon>Bacillati</taxon>
        <taxon>Bacillota</taxon>
        <taxon>Clostridia</taxon>
        <taxon>Lachnospirales</taxon>
        <taxon>Lachnospiraceae</taxon>
        <taxon>Blautia</taxon>
    </lineage>
</organism>
<gene>
    <name evidence="1" type="ORF">DW272_02715</name>
</gene>
<evidence type="ECO:0000313" key="2">
    <source>
        <dbReference type="Proteomes" id="UP000284220"/>
    </source>
</evidence>
<evidence type="ECO:0000313" key="1">
    <source>
        <dbReference type="EMBL" id="RHG20135.1"/>
    </source>
</evidence>
<sequence>MTNYFSNIFHNISNLIMDCYDAHKNKWVDIILCNSHPHIGDVVYTKMNTVLDIGIIKSLNPLQIYARSTKYDRCGIPRQFGGVLYCTWYNSKINLSLSEWIKISKDSDVKTVCSRLNIPYYSYKRRSYD</sequence>
<dbReference type="Proteomes" id="UP000284220">
    <property type="component" value="Unassembled WGS sequence"/>
</dbReference>
<dbReference type="AlphaFoldDB" id="A0A414SKL1"/>
<comment type="caution">
    <text evidence="1">The sequence shown here is derived from an EMBL/GenBank/DDBJ whole genome shotgun (WGS) entry which is preliminary data.</text>
</comment>
<dbReference type="EMBL" id="QRHZ01000001">
    <property type="protein sequence ID" value="RHG20135.1"/>
    <property type="molecule type" value="Genomic_DNA"/>
</dbReference>
<reference evidence="1 2" key="1">
    <citation type="submission" date="2018-08" db="EMBL/GenBank/DDBJ databases">
        <title>A genome reference for cultivated species of the human gut microbiota.</title>
        <authorList>
            <person name="Zou Y."/>
            <person name="Xue W."/>
            <person name="Luo G."/>
        </authorList>
    </citation>
    <scope>NUCLEOTIDE SEQUENCE [LARGE SCALE GENOMIC DNA]</scope>
    <source>
        <strain evidence="1 2">AM22-9LB</strain>
    </source>
</reference>